<organism evidence="4 5">
    <name type="scientific">Streptomyces noursei</name>
    <name type="common">Streptomyces albulus</name>
    <dbReference type="NCBI Taxonomy" id="1971"/>
    <lineage>
        <taxon>Bacteria</taxon>
        <taxon>Bacillati</taxon>
        <taxon>Actinomycetota</taxon>
        <taxon>Actinomycetes</taxon>
        <taxon>Kitasatosporales</taxon>
        <taxon>Streptomycetaceae</taxon>
        <taxon>Streptomyces</taxon>
    </lineage>
</organism>
<evidence type="ECO:0000259" key="3">
    <source>
        <dbReference type="Pfam" id="PF05116"/>
    </source>
</evidence>
<dbReference type="SUPFAM" id="SSF56784">
    <property type="entry name" value="HAD-like"/>
    <property type="match status" value="1"/>
</dbReference>
<evidence type="ECO:0000256" key="2">
    <source>
        <dbReference type="SAM" id="MobiDB-lite"/>
    </source>
</evidence>
<dbReference type="EMBL" id="LJSN01000002">
    <property type="protein sequence ID" value="PNE40148.1"/>
    <property type="molecule type" value="Genomic_DNA"/>
</dbReference>
<dbReference type="NCBIfam" id="TIGR01484">
    <property type="entry name" value="HAD-SF-IIB"/>
    <property type="match status" value="1"/>
</dbReference>
<comment type="similarity">
    <text evidence="1">Belongs to the glycosyltransferase 20 family.</text>
</comment>
<dbReference type="GO" id="GO:0005992">
    <property type="term" value="P:trehalose biosynthetic process"/>
    <property type="evidence" value="ECO:0007669"/>
    <property type="project" value="InterPro"/>
</dbReference>
<dbReference type="InterPro" id="IPR036412">
    <property type="entry name" value="HAD-like_sf"/>
</dbReference>
<dbReference type="Pfam" id="PF00982">
    <property type="entry name" value="Glyco_transf_20"/>
    <property type="match status" value="2"/>
</dbReference>
<sequence length="739" mass="80069">MAERASHADAGVQPAHTNVKVLVTDLDGTLLGGDEDGRRRLRRALERHPEITVVFATGRGLSSVQALLHRDQLVPPPRWIIADVGASVVDATDMSHVDVLEAQLRAGWPGHDRVRAALARRFPQLTYQDGVAQEGRCSYYLPPQHLTGHLTAAVEDLGCSWTYSDGRYFDVLPPQAGKGPAVRQLARKLQWPTTRILVAGDSLNDLSMFGLGTHGVVVGNAEPGLSAQVPTNDRVYRTELHGAAAILSALEHLGWVRDSAPVVIGYHRPPLHWTRGQWHRPMSPNGILPTLTSALADGSPHASTAIWAAALVQDDPAGVPGGVPAGESVGESASVPTGDPPHAPAGVPEPPTHLPMAFLPVPTRRWAGYFHGACKEALWPALMSQPHLIRHTTSQWADYEAFNEDFARHLSTHAEHGGTVWLHDYNLWLVPGILRSQRPDLHIGLFHHTPFPHPDIFRQLPVAEQLRSSLAQLDWAGFHTASSARHFQDLLADATHPPRTGVHPLGIDRQAVATLALSRPSHPACDDDTLLVLSVERLDYAKAPVQKIRAIATLLEARPELRGRLRFRLICPPPEPGIHAYDTTRAELEDAIDTLNARFAARGWSPIDYHPCSLPFPEVVDHYLAADVFWVTSLADGMNLTAQEYIVAKAATGRSGALVLSREAGAAEHFGTAALLTDPHSPQDLVDALSQALDMTPAQREAHTAGLVALLTTPSPAAWARSIIAGIQRARGPHQEASG</sequence>
<dbReference type="SFLD" id="SFLDG01141">
    <property type="entry name" value="C2.B.1:_Sucrose_Phosphatase_Li"/>
    <property type="match status" value="1"/>
</dbReference>
<feature type="compositionally biased region" description="Pro residues" evidence="2">
    <location>
        <begin position="338"/>
        <end position="349"/>
    </location>
</feature>
<name>A0A2N8PGL8_STRNR</name>
<dbReference type="PANTHER" id="PTHR10788">
    <property type="entry name" value="TREHALOSE-6-PHOSPHATE SYNTHASE"/>
    <property type="match status" value="1"/>
</dbReference>
<proteinExistence type="inferred from homology"/>
<evidence type="ECO:0000313" key="4">
    <source>
        <dbReference type="EMBL" id="PNE40148.1"/>
    </source>
</evidence>
<comment type="caution">
    <text evidence="4">The sequence shown here is derived from an EMBL/GenBank/DDBJ whole genome shotgun (WGS) entry which is preliminary data.</text>
</comment>
<dbReference type="Gene3D" id="3.90.1070.10">
    <property type="match status" value="1"/>
</dbReference>
<feature type="region of interest" description="Disordered" evidence="2">
    <location>
        <begin position="318"/>
        <end position="349"/>
    </location>
</feature>
<dbReference type="InterPro" id="IPR001830">
    <property type="entry name" value="Glyco_trans_20"/>
</dbReference>
<dbReference type="GO" id="GO:0016791">
    <property type="term" value="F:phosphatase activity"/>
    <property type="evidence" value="ECO:0007669"/>
    <property type="project" value="UniProtKB-ARBA"/>
</dbReference>
<accession>A0A2N8PGL8</accession>
<reference evidence="5" key="1">
    <citation type="submission" date="2015-09" db="EMBL/GenBank/DDBJ databases">
        <authorList>
            <person name="Graham D.E."/>
            <person name="Mahan K.M."/>
            <person name="Klingeman D.M."/>
            <person name="Fida T."/>
            <person name="Giannone R.J."/>
            <person name="Hettich R.L."/>
            <person name="Parry R.J."/>
            <person name="Spain J.C."/>
        </authorList>
    </citation>
    <scope>NUCLEOTIDE SEQUENCE [LARGE SCALE GENOMIC DNA]</scope>
    <source>
        <strain evidence="5">JCM 4701</strain>
    </source>
</reference>
<dbReference type="Gene3D" id="3.40.50.1000">
    <property type="entry name" value="HAD superfamily/HAD-like"/>
    <property type="match status" value="1"/>
</dbReference>
<protein>
    <submittedName>
        <fullName evidence="4">Glucosylglycerol-phosphate synthase</fullName>
    </submittedName>
</protein>
<dbReference type="AlphaFoldDB" id="A0A2N8PGL8"/>
<dbReference type="Pfam" id="PF05116">
    <property type="entry name" value="S6PP"/>
    <property type="match status" value="1"/>
</dbReference>
<dbReference type="PANTHER" id="PTHR10788:SF106">
    <property type="entry name" value="BCDNA.GH08860"/>
    <property type="match status" value="1"/>
</dbReference>
<evidence type="ECO:0000256" key="1">
    <source>
        <dbReference type="ARBA" id="ARBA00008799"/>
    </source>
</evidence>
<dbReference type="SUPFAM" id="SSF53756">
    <property type="entry name" value="UDP-Glycosyltransferase/glycogen phosphorylase"/>
    <property type="match status" value="1"/>
</dbReference>
<dbReference type="Gene3D" id="3.40.50.2000">
    <property type="entry name" value="Glycogen Phosphorylase B"/>
    <property type="match status" value="2"/>
</dbReference>
<dbReference type="InterPro" id="IPR023214">
    <property type="entry name" value="HAD_sf"/>
</dbReference>
<dbReference type="SFLD" id="SFLDS00003">
    <property type="entry name" value="Haloacid_Dehalogenase"/>
    <property type="match status" value="1"/>
</dbReference>
<dbReference type="InterPro" id="IPR006379">
    <property type="entry name" value="HAD-SF_hydro_IIB"/>
</dbReference>
<dbReference type="SFLD" id="SFLDG01140">
    <property type="entry name" value="C2.B:_Phosphomannomutase_and_P"/>
    <property type="match status" value="1"/>
</dbReference>
<dbReference type="RefSeq" id="WP_102922819.1">
    <property type="nucleotide sequence ID" value="NZ_LJSN01000002.1"/>
</dbReference>
<dbReference type="GO" id="GO:0003825">
    <property type="term" value="F:alpha,alpha-trehalose-phosphate synthase (UDP-forming) activity"/>
    <property type="evidence" value="ECO:0007669"/>
    <property type="project" value="TreeGrafter"/>
</dbReference>
<feature type="domain" description="Sucrose phosphatase-like" evidence="3">
    <location>
        <begin position="20"/>
        <end position="253"/>
    </location>
</feature>
<evidence type="ECO:0000313" key="5">
    <source>
        <dbReference type="Proteomes" id="UP000236047"/>
    </source>
</evidence>
<dbReference type="InterPro" id="IPR006380">
    <property type="entry name" value="SPP-like_dom"/>
</dbReference>
<gene>
    <name evidence="4" type="ORF">AOB60_03815</name>
</gene>
<keyword evidence="5" id="KW-1185">Reference proteome</keyword>
<dbReference type="Proteomes" id="UP000236047">
    <property type="component" value="Unassembled WGS sequence"/>
</dbReference>